<keyword evidence="2" id="KW-1133">Transmembrane helix</keyword>
<dbReference type="RefSeq" id="WP_103806657.1">
    <property type="nucleotide sequence ID" value="NZ_PQVG01000007.1"/>
</dbReference>
<keyword evidence="2" id="KW-0472">Membrane</keyword>
<evidence type="ECO:0000313" key="4">
    <source>
        <dbReference type="Proteomes" id="UP000237310"/>
    </source>
</evidence>
<keyword evidence="1" id="KW-0175">Coiled coil</keyword>
<reference evidence="3 4" key="1">
    <citation type="submission" date="2018-01" db="EMBL/GenBank/DDBJ databases">
        <authorList>
            <person name="Gaut B.S."/>
            <person name="Morton B.R."/>
            <person name="Clegg M.T."/>
            <person name="Duvall M.R."/>
        </authorList>
    </citation>
    <scope>NUCLEOTIDE SEQUENCE [LARGE SCALE GENOMIC DNA]</scope>
    <source>
        <strain evidence="3 4">HR-AY</strain>
    </source>
</reference>
<dbReference type="EMBL" id="PQVG01000007">
    <property type="protein sequence ID" value="POY38224.1"/>
    <property type="molecule type" value="Genomic_DNA"/>
</dbReference>
<evidence type="ECO:0000313" key="3">
    <source>
        <dbReference type="EMBL" id="POY38224.1"/>
    </source>
</evidence>
<protein>
    <submittedName>
        <fullName evidence="3">Uncharacterized protein</fullName>
    </submittedName>
</protein>
<feature type="coiled-coil region" evidence="1">
    <location>
        <begin position="24"/>
        <end position="51"/>
    </location>
</feature>
<gene>
    <name evidence="3" type="ORF">C3L50_13255</name>
</gene>
<feature type="transmembrane region" description="Helical" evidence="2">
    <location>
        <begin position="6"/>
        <end position="23"/>
    </location>
</feature>
<dbReference type="AlphaFoldDB" id="A0A2S5A6S9"/>
<keyword evidence="2" id="KW-0812">Transmembrane</keyword>
<sequence>MEILVYLGLILGLLYLIFKSRKIRKKYKIKSKKIKAEIKALKLKRALIEERSDANHLITIDFYKMLEQVSDLHKLIITKYLK</sequence>
<keyword evidence="4" id="KW-1185">Reference proteome</keyword>
<dbReference type="Proteomes" id="UP000237310">
    <property type="component" value="Unassembled WGS sequence"/>
</dbReference>
<evidence type="ECO:0000256" key="1">
    <source>
        <dbReference type="SAM" id="Coils"/>
    </source>
</evidence>
<comment type="caution">
    <text evidence="3">The sequence shown here is derived from an EMBL/GenBank/DDBJ whole genome shotgun (WGS) entry which is preliminary data.</text>
</comment>
<proteinExistence type="predicted"/>
<evidence type="ECO:0000256" key="2">
    <source>
        <dbReference type="SAM" id="Phobius"/>
    </source>
</evidence>
<name>A0A2S5A6S9_9FLAO</name>
<organism evidence="3 4">
    <name type="scientific">Flavobacterium alvei</name>
    <dbReference type="NCBI Taxonomy" id="2080416"/>
    <lineage>
        <taxon>Bacteria</taxon>
        <taxon>Pseudomonadati</taxon>
        <taxon>Bacteroidota</taxon>
        <taxon>Flavobacteriia</taxon>
        <taxon>Flavobacteriales</taxon>
        <taxon>Flavobacteriaceae</taxon>
        <taxon>Flavobacterium</taxon>
    </lineage>
</organism>
<accession>A0A2S5A6S9</accession>